<gene>
    <name evidence="1" type="ORF">SCAR479_12583</name>
</gene>
<sequence>MAAAYDLQPRDWKSSTRARGCTLIKHAAVWAWFSSWSSVMWQASGGDFYRLKRFKSYFTDYSEENKNSFGIGEFASIASDGLDAGNFTGAALAITAETDYIICDGECRDIFEELTSNIFRNAKVFEAYLYPELVTT</sequence>
<comment type="caution">
    <text evidence="1">The sequence shown here is derived from an EMBL/GenBank/DDBJ whole genome shotgun (WGS) entry which is preliminary data.</text>
</comment>
<organism evidence="1 2">
    <name type="scientific">Seiridium cardinale</name>
    <dbReference type="NCBI Taxonomy" id="138064"/>
    <lineage>
        <taxon>Eukaryota</taxon>
        <taxon>Fungi</taxon>
        <taxon>Dikarya</taxon>
        <taxon>Ascomycota</taxon>
        <taxon>Pezizomycotina</taxon>
        <taxon>Sordariomycetes</taxon>
        <taxon>Xylariomycetidae</taxon>
        <taxon>Amphisphaeriales</taxon>
        <taxon>Sporocadaceae</taxon>
        <taxon>Seiridium</taxon>
    </lineage>
</organism>
<evidence type="ECO:0000313" key="1">
    <source>
        <dbReference type="EMBL" id="KAK9770792.1"/>
    </source>
</evidence>
<keyword evidence="1" id="KW-0378">Hydrolase</keyword>
<dbReference type="GO" id="GO:0016787">
    <property type="term" value="F:hydrolase activity"/>
    <property type="evidence" value="ECO:0007669"/>
    <property type="project" value="UniProtKB-KW"/>
</dbReference>
<evidence type="ECO:0000313" key="2">
    <source>
        <dbReference type="Proteomes" id="UP001465668"/>
    </source>
</evidence>
<keyword evidence="2" id="KW-1185">Reference proteome</keyword>
<name>A0ABR2XAL0_9PEZI</name>
<proteinExistence type="predicted"/>
<protein>
    <submittedName>
        <fullName evidence="1">AB hydrolase-1 domain-containing protein</fullName>
    </submittedName>
</protein>
<dbReference type="EMBL" id="JARVKM010000086">
    <property type="protein sequence ID" value="KAK9770792.1"/>
    <property type="molecule type" value="Genomic_DNA"/>
</dbReference>
<dbReference type="Proteomes" id="UP001465668">
    <property type="component" value="Unassembled WGS sequence"/>
</dbReference>
<reference evidence="1 2" key="1">
    <citation type="submission" date="2024-02" db="EMBL/GenBank/DDBJ databases">
        <title>First draft genome assembly of two strains of Seiridium cardinale.</title>
        <authorList>
            <person name="Emiliani G."/>
            <person name="Scali E."/>
        </authorList>
    </citation>
    <scope>NUCLEOTIDE SEQUENCE [LARGE SCALE GENOMIC DNA]</scope>
    <source>
        <strain evidence="1 2">BM-138-000479</strain>
    </source>
</reference>
<accession>A0ABR2XAL0</accession>